<evidence type="ECO:0000256" key="1">
    <source>
        <dbReference type="SAM" id="Phobius"/>
    </source>
</evidence>
<gene>
    <name evidence="2" type="ORF">V5E97_00115</name>
</gene>
<organism evidence="2">
    <name type="scientific">Singulisphaera sp. Ch08</name>
    <dbReference type="NCBI Taxonomy" id="3120278"/>
    <lineage>
        <taxon>Bacteria</taxon>
        <taxon>Pseudomonadati</taxon>
        <taxon>Planctomycetota</taxon>
        <taxon>Planctomycetia</taxon>
        <taxon>Isosphaerales</taxon>
        <taxon>Isosphaeraceae</taxon>
        <taxon>Singulisphaera</taxon>
    </lineage>
</organism>
<dbReference type="EMBL" id="CP155447">
    <property type="protein sequence ID" value="XBH04452.1"/>
    <property type="molecule type" value="Genomic_DNA"/>
</dbReference>
<name>A0AAU7CH31_9BACT</name>
<feature type="transmembrane region" description="Helical" evidence="1">
    <location>
        <begin position="340"/>
        <end position="358"/>
    </location>
</feature>
<dbReference type="RefSeq" id="WP_406697215.1">
    <property type="nucleotide sequence ID" value="NZ_CP155447.1"/>
</dbReference>
<sequence>MELLNITIHLAFAFDVGYEIDLEAARALLPGEAGLLTRRRRTPESIRYRPAPLRVAIDPIDLVLPGGRVTIQPPRAELSVFDFGALSLTVQFPARMSPDEILSLAGDLADPTPLNEAARRVVTPLIDRLRPAITDLEVSELSEEYIVFQVENVNADWIASHTDWVAGLVRLEPDHLSKSEVVEANRLNISYTPTDLVTLDWAAGFVADRDCADTLQVIEFANVQLLEFRHIDDRLDDRLEAAYKLIGTGRQRRWAPPSWRMHGSAMRNVRELEIEATSLFERADNALKLIGDQYLSRVFDLASTRFHLREWQQSIRRKLDTVGDVYDLLVQQSGVIRMETLEIIVILLIAMEIVLAIFRH</sequence>
<keyword evidence="1" id="KW-0472">Membrane</keyword>
<proteinExistence type="predicted"/>
<evidence type="ECO:0000313" key="2">
    <source>
        <dbReference type="EMBL" id="XBH04452.1"/>
    </source>
</evidence>
<protein>
    <recommendedName>
        <fullName evidence="3">DUF155 domain-containing protein</fullName>
    </recommendedName>
</protein>
<dbReference type="AlphaFoldDB" id="A0AAU7CH31"/>
<keyword evidence="1" id="KW-0812">Transmembrane</keyword>
<evidence type="ECO:0008006" key="3">
    <source>
        <dbReference type="Google" id="ProtNLM"/>
    </source>
</evidence>
<reference evidence="2" key="1">
    <citation type="submission" date="2024-05" db="EMBL/GenBank/DDBJ databases">
        <title>Planctomycetes of the genus Singulisphaera possess chitinolytic capabilities.</title>
        <authorList>
            <person name="Ivanova A."/>
        </authorList>
    </citation>
    <scope>NUCLEOTIDE SEQUENCE</scope>
    <source>
        <strain evidence="2">Ch08T</strain>
    </source>
</reference>
<accession>A0AAU7CH31</accession>
<keyword evidence="1" id="KW-1133">Transmembrane helix</keyword>